<protein>
    <submittedName>
        <fullName evidence="8">Hemolysin III</fullName>
    </submittedName>
</protein>
<dbReference type="InterPro" id="IPR004254">
    <property type="entry name" value="AdipoR/HlyIII-related"/>
</dbReference>
<dbReference type="Pfam" id="PF03006">
    <property type="entry name" value="HlyIII"/>
    <property type="match status" value="1"/>
</dbReference>
<feature type="binding site" evidence="6">
    <location>
        <position position="195"/>
    </location>
    <ligand>
        <name>Zn(2+)</name>
        <dbReference type="ChEBI" id="CHEBI:29105"/>
    </ligand>
</feature>
<evidence type="ECO:0000313" key="9">
    <source>
        <dbReference type="Proteomes" id="UP000290567"/>
    </source>
</evidence>
<evidence type="ECO:0000256" key="6">
    <source>
        <dbReference type="PIRSR" id="PIRSR604254-1"/>
    </source>
</evidence>
<keyword evidence="6" id="KW-0479">Metal-binding</keyword>
<sequence>MEREFSRKYLITNEVLNAVTHGIGVILSVVGFVFLLKKAVTALDYVSFIVYGITLILLFLASTLYHSLIFTKARKVFQVFDHCSIFLLIAGTYTPFCLLRIQGVMGIVLLTVIWIAAVAGVIYKSLTLTKAKRVSKLSTILYNVMGWAVVIALPVLYQTIGVKGVLTLVAGGVAYSIGSLFYSMKERKFMHVVWHLFVMLGALLMFLAVYFY</sequence>
<name>A0A4P5P9N1_9ENTE</name>
<keyword evidence="4 7" id="KW-1133">Transmembrane helix</keyword>
<keyword evidence="6" id="KW-0862">Zinc</keyword>
<dbReference type="GO" id="GO:0016020">
    <property type="term" value="C:membrane"/>
    <property type="evidence" value="ECO:0007669"/>
    <property type="project" value="InterPro"/>
</dbReference>
<gene>
    <name evidence="8" type="primary">hlyIII</name>
    <name evidence="8" type="ORF">NRIC_09250</name>
</gene>
<comment type="similarity">
    <text evidence="2">Belongs to the UPF0073 (Hly-III) family.</text>
</comment>
<evidence type="ECO:0000256" key="3">
    <source>
        <dbReference type="ARBA" id="ARBA00022692"/>
    </source>
</evidence>
<keyword evidence="3 7" id="KW-0812">Transmembrane</keyword>
<evidence type="ECO:0000313" key="8">
    <source>
        <dbReference type="EMBL" id="GCF93034.1"/>
    </source>
</evidence>
<feature type="transmembrane region" description="Helical" evidence="7">
    <location>
        <begin position="15"/>
        <end position="36"/>
    </location>
</feature>
<organism evidence="8 9">
    <name type="scientific">Enterococcus florum</name>
    <dbReference type="NCBI Taxonomy" id="2480627"/>
    <lineage>
        <taxon>Bacteria</taxon>
        <taxon>Bacillati</taxon>
        <taxon>Bacillota</taxon>
        <taxon>Bacilli</taxon>
        <taxon>Lactobacillales</taxon>
        <taxon>Enterococcaceae</taxon>
        <taxon>Enterococcus</taxon>
    </lineage>
</organism>
<dbReference type="GO" id="GO:0140911">
    <property type="term" value="F:pore-forming activity"/>
    <property type="evidence" value="ECO:0007669"/>
    <property type="project" value="InterPro"/>
</dbReference>
<comment type="subcellular location">
    <subcellularLocation>
        <location evidence="1">Endomembrane system</location>
        <topology evidence="1">Multi-pass membrane protein</topology>
    </subcellularLocation>
</comment>
<proteinExistence type="inferred from homology"/>
<evidence type="ECO:0000256" key="2">
    <source>
        <dbReference type="ARBA" id="ARBA00008488"/>
    </source>
</evidence>
<evidence type="ECO:0000256" key="1">
    <source>
        <dbReference type="ARBA" id="ARBA00004127"/>
    </source>
</evidence>
<feature type="transmembrane region" description="Helical" evidence="7">
    <location>
        <begin position="83"/>
        <end position="101"/>
    </location>
</feature>
<dbReference type="GO" id="GO:0046872">
    <property type="term" value="F:metal ion binding"/>
    <property type="evidence" value="ECO:0007669"/>
    <property type="project" value="UniProtKB-KW"/>
</dbReference>
<dbReference type="PANTHER" id="PTHR20855">
    <property type="entry name" value="ADIPOR/PROGESTIN RECEPTOR-RELATED"/>
    <property type="match status" value="1"/>
</dbReference>
<feature type="transmembrane region" description="Helical" evidence="7">
    <location>
        <begin position="107"/>
        <end position="128"/>
    </location>
</feature>
<keyword evidence="9" id="KW-1185">Reference proteome</keyword>
<dbReference type="NCBIfam" id="TIGR01065">
    <property type="entry name" value="hlyIII"/>
    <property type="match status" value="1"/>
</dbReference>
<comment type="caution">
    <text evidence="8">The sequence shown here is derived from an EMBL/GenBank/DDBJ whole genome shotgun (WGS) entry which is preliminary data.</text>
</comment>
<dbReference type="Proteomes" id="UP000290567">
    <property type="component" value="Unassembled WGS sequence"/>
</dbReference>
<reference evidence="9" key="1">
    <citation type="submission" date="2019-02" db="EMBL/GenBank/DDBJ databases">
        <title>Draft genome sequence of Enterococcus sp. Gos25-1.</title>
        <authorList>
            <person name="Tanaka N."/>
            <person name="Shiwa Y."/>
            <person name="Fujita N."/>
        </authorList>
    </citation>
    <scope>NUCLEOTIDE SEQUENCE [LARGE SCALE GENOMIC DNA]</scope>
    <source>
        <strain evidence="9">Gos25-1</strain>
    </source>
</reference>
<feature type="transmembrane region" description="Helical" evidence="7">
    <location>
        <begin position="140"/>
        <end position="158"/>
    </location>
</feature>
<dbReference type="RefSeq" id="WP_146621517.1">
    <property type="nucleotide sequence ID" value="NZ_BJCC01000008.1"/>
</dbReference>
<feature type="binding site" evidence="6">
    <location>
        <position position="66"/>
    </location>
    <ligand>
        <name>Zn(2+)</name>
        <dbReference type="ChEBI" id="CHEBI:29105"/>
    </ligand>
</feature>
<keyword evidence="5 7" id="KW-0472">Membrane</keyword>
<dbReference type="GO" id="GO:0012505">
    <property type="term" value="C:endomembrane system"/>
    <property type="evidence" value="ECO:0007669"/>
    <property type="project" value="UniProtKB-SubCell"/>
</dbReference>
<evidence type="ECO:0000256" key="4">
    <source>
        <dbReference type="ARBA" id="ARBA00022989"/>
    </source>
</evidence>
<accession>A0A4P5P9N1</accession>
<dbReference type="InterPro" id="IPR005744">
    <property type="entry name" value="Hy-lIII"/>
</dbReference>
<evidence type="ECO:0000256" key="5">
    <source>
        <dbReference type="ARBA" id="ARBA00023136"/>
    </source>
</evidence>
<dbReference type="PANTHER" id="PTHR20855:SF129">
    <property type="entry name" value="HEMOLYSIN-3 HOMOLOG"/>
    <property type="match status" value="1"/>
</dbReference>
<feature type="transmembrane region" description="Helical" evidence="7">
    <location>
        <begin position="164"/>
        <end position="182"/>
    </location>
</feature>
<dbReference type="OrthoDB" id="9813689at2"/>
<feature type="transmembrane region" description="Helical" evidence="7">
    <location>
        <begin position="48"/>
        <end position="71"/>
    </location>
</feature>
<feature type="transmembrane region" description="Helical" evidence="7">
    <location>
        <begin position="189"/>
        <end position="211"/>
    </location>
</feature>
<dbReference type="EMBL" id="BJCC01000008">
    <property type="protein sequence ID" value="GCF93034.1"/>
    <property type="molecule type" value="Genomic_DNA"/>
</dbReference>
<evidence type="ECO:0000256" key="7">
    <source>
        <dbReference type="SAM" id="Phobius"/>
    </source>
</evidence>
<dbReference type="AlphaFoldDB" id="A0A4P5P9N1"/>
<feature type="binding site" evidence="6">
    <location>
        <position position="191"/>
    </location>
    <ligand>
        <name>Zn(2+)</name>
        <dbReference type="ChEBI" id="CHEBI:29105"/>
    </ligand>
</feature>